<gene>
    <name evidence="1" type="ORF">H1016_02910</name>
</gene>
<evidence type="ECO:0000313" key="1">
    <source>
        <dbReference type="EMBL" id="HIK00463.1"/>
    </source>
</evidence>
<reference evidence="1 2" key="1">
    <citation type="journal article" name="Nat. Commun.">
        <title>Undinarchaeota illuminate DPANN phylogeny and the impact of gene transfer on archaeal evolution.</title>
        <authorList>
            <person name="Dombrowski N."/>
            <person name="Williams T.A."/>
            <person name="Sun J."/>
            <person name="Woodcroft B.J."/>
            <person name="Lee J.H."/>
            <person name="Minh B.Q."/>
            <person name="Rinke C."/>
            <person name="Spang A."/>
        </authorList>
    </citation>
    <scope>NUCLEOTIDE SEQUENCE [LARGE SCALE GENOMIC DNA]</scope>
    <source>
        <strain evidence="1">MAG_bin1129</strain>
    </source>
</reference>
<keyword evidence="2" id="KW-1185">Reference proteome</keyword>
<proteinExistence type="predicted"/>
<dbReference type="Proteomes" id="UP000646946">
    <property type="component" value="Unassembled WGS sequence"/>
</dbReference>
<accession>A0A832V1I9</accession>
<dbReference type="AlphaFoldDB" id="A0A832V1I9"/>
<evidence type="ECO:0000313" key="2">
    <source>
        <dbReference type="Proteomes" id="UP000646946"/>
    </source>
</evidence>
<sequence length="293" mass="33533">MPKAKTLSLFDLDPNDFIVNLSKQDARSLGARIKILTVGEFSSLLTEFAKRNRQSAEEVKRRYESRVNSIMTGERPRAFIRVWRVYLTFTKESMTFPFVLDERIAKFFCNFLFLASIDKRGAFYFILDNKQQLADLINELAVFGRLQKKGRDLIPGEERKGKVWRIPFLVSSLIFSWIAKYEKKSYKQISSEFIEKGPQLYKLLGDYEAVYRKYANSTEPRILIKGKARKPLAVGPPLIAVERTIKGIACPVCKNLVTFTVGTALTDGEKVLCRNCKRNGVDTVVGKATYEEI</sequence>
<comment type="caution">
    <text evidence="1">The sequence shown here is derived from an EMBL/GenBank/DDBJ whole genome shotgun (WGS) entry which is preliminary data.</text>
</comment>
<organism evidence="1 2">
    <name type="scientific">Candidatus Naiadarchaeum limnaeum</name>
    <dbReference type="NCBI Taxonomy" id="2756139"/>
    <lineage>
        <taxon>Archaea</taxon>
        <taxon>Candidatus Undinarchaeota</taxon>
        <taxon>Candidatus Undinarchaeia</taxon>
        <taxon>Candidatus Naiadarchaeales</taxon>
        <taxon>Candidatus Naiadarchaeaceae</taxon>
        <taxon>Candidatus Naiadarchaeum</taxon>
    </lineage>
</organism>
<name>A0A832V1I9_9ARCH</name>
<protein>
    <submittedName>
        <fullName evidence="1">Uncharacterized protein</fullName>
    </submittedName>
</protein>
<dbReference type="EMBL" id="DVAB01000024">
    <property type="protein sequence ID" value="HIK00463.1"/>
    <property type="molecule type" value="Genomic_DNA"/>
</dbReference>